<evidence type="ECO:0000313" key="1">
    <source>
        <dbReference type="EMBL" id="OGG28927.1"/>
    </source>
</evidence>
<comment type="caution">
    <text evidence="1">The sequence shown here is derived from an EMBL/GenBank/DDBJ whole genome shotgun (WGS) entry which is preliminary data.</text>
</comment>
<reference evidence="1 2" key="1">
    <citation type="journal article" date="2016" name="Nat. Commun.">
        <title>Thousands of microbial genomes shed light on interconnected biogeochemical processes in an aquifer system.</title>
        <authorList>
            <person name="Anantharaman K."/>
            <person name="Brown C.T."/>
            <person name="Hug L.A."/>
            <person name="Sharon I."/>
            <person name="Castelle C.J."/>
            <person name="Probst A.J."/>
            <person name="Thomas B.C."/>
            <person name="Singh A."/>
            <person name="Wilkins M.J."/>
            <person name="Karaoz U."/>
            <person name="Brodie E.L."/>
            <person name="Williams K.H."/>
            <person name="Hubbard S.S."/>
            <person name="Banfield J.F."/>
        </authorList>
    </citation>
    <scope>NUCLEOTIDE SEQUENCE [LARGE SCALE GENOMIC DNA]</scope>
</reference>
<name>A0A1F6AX81_9BACT</name>
<gene>
    <name evidence="1" type="ORF">A2973_01325</name>
</gene>
<proteinExistence type="predicted"/>
<evidence type="ECO:0000313" key="2">
    <source>
        <dbReference type="Proteomes" id="UP000176409"/>
    </source>
</evidence>
<dbReference type="Proteomes" id="UP000176409">
    <property type="component" value="Unassembled WGS sequence"/>
</dbReference>
<protein>
    <submittedName>
        <fullName evidence="1">Uncharacterized protein</fullName>
    </submittedName>
</protein>
<dbReference type="STRING" id="1798396.A2973_01325"/>
<dbReference type="EMBL" id="MFJZ01000063">
    <property type="protein sequence ID" value="OGG28927.1"/>
    <property type="molecule type" value="Genomic_DNA"/>
</dbReference>
<dbReference type="AlphaFoldDB" id="A0A1F6AX81"/>
<accession>A0A1F6AX81</accession>
<sequence>MNVFKKIFSVLSCNDTLVFKNTHLLDCSDTEISTPVGNILPLLLEHKSKVSDHPVHFELLKQLIDRLTSDQSIVRLNHVGFCYKVSSQEKEKERLKELIKQTEFHVYQEMSSDDGLWLFIGDTSKWEEALIELLPVEKTKDRWVDYWLPHMHIDIDTTFTAQEIENRVRSILNTSIKPYLITIDGIVYVVRNYLGSIDGVNIYLDLATRSRNVQFARQHLLTRITKINPSG</sequence>
<organism evidence="1 2">
    <name type="scientific">Candidatus Gottesmanbacteria bacterium RIFCSPLOWO2_01_FULL_49_10</name>
    <dbReference type="NCBI Taxonomy" id="1798396"/>
    <lineage>
        <taxon>Bacteria</taxon>
        <taxon>Candidatus Gottesmaniibacteriota</taxon>
    </lineage>
</organism>